<dbReference type="InterPro" id="IPR003782">
    <property type="entry name" value="SCO1/SenC"/>
</dbReference>
<keyword evidence="3" id="KW-0479">Metal-binding</keyword>
<protein>
    <submittedName>
        <fullName evidence="7">SCO family protein</fullName>
    </submittedName>
</protein>
<gene>
    <name evidence="7" type="ORF">KCX74_10445</name>
</gene>
<dbReference type="PROSITE" id="PS51352">
    <property type="entry name" value="THIOREDOXIN_2"/>
    <property type="match status" value="1"/>
</dbReference>
<feature type="signal peptide" evidence="5">
    <location>
        <begin position="1"/>
        <end position="26"/>
    </location>
</feature>
<evidence type="ECO:0000256" key="5">
    <source>
        <dbReference type="SAM" id="SignalP"/>
    </source>
</evidence>
<feature type="binding site" evidence="3">
    <location>
        <position position="69"/>
    </location>
    <ligand>
        <name>Cu cation</name>
        <dbReference type="ChEBI" id="CHEBI:23378"/>
    </ligand>
</feature>
<keyword evidence="2 3" id="KW-0186">Copper</keyword>
<dbReference type="AlphaFoldDB" id="A0A941ICS5"/>
<evidence type="ECO:0000256" key="4">
    <source>
        <dbReference type="PIRSR" id="PIRSR603782-2"/>
    </source>
</evidence>
<dbReference type="Gene3D" id="3.40.30.10">
    <property type="entry name" value="Glutaredoxin"/>
    <property type="match status" value="1"/>
</dbReference>
<proteinExistence type="inferred from homology"/>
<feature type="binding site" evidence="3">
    <location>
        <position position="65"/>
    </location>
    <ligand>
        <name>Cu cation</name>
        <dbReference type="ChEBI" id="CHEBI:23378"/>
    </ligand>
</feature>
<feature type="disulfide bond" description="Redox-active" evidence="4">
    <location>
        <begin position="65"/>
        <end position="69"/>
    </location>
</feature>
<evidence type="ECO:0000313" key="8">
    <source>
        <dbReference type="Proteomes" id="UP000675284"/>
    </source>
</evidence>
<feature type="binding site" evidence="3">
    <location>
        <position position="156"/>
    </location>
    <ligand>
        <name>Cu cation</name>
        <dbReference type="ChEBI" id="CHEBI:23378"/>
    </ligand>
</feature>
<dbReference type="InterPro" id="IPR013766">
    <property type="entry name" value="Thioredoxin_domain"/>
</dbReference>
<dbReference type="RefSeq" id="WP_026680736.1">
    <property type="nucleotide sequence ID" value="NZ_BAAACY010000166.1"/>
</dbReference>
<feature type="chain" id="PRO_5039313036" evidence="5">
    <location>
        <begin position="27"/>
        <end position="192"/>
    </location>
</feature>
<reference evidence="7" key="1">
    <citation type="submission" date="2021-04" db="EMBL/GenBank/DDBJ databases">
        <title>Isolation and polyphasic classification of algal microorganism.</title>
        <authorList>
            <person name="Wang S."/>
        </authorList>
    </citation>
    <scope>NUCLEOTIDE SEQUENCE</scope>
    <source>
        <strain evidence="7">720a</strain>
    </source>
</reference>
<sequence>MRTTCKFILPLVFLLLLLAACGNKYQGDYSVEVKDFSFTNQDGENVSKSELDGDFWIADFIFTNCETVCPPMTSNMANLQTQLKEAGLDDVRLVSFSVDPDNDTPEKLKEFGESRGASFDNWDFLTGYEFDKIKEFSIKSFKAPLEIPADSDQVMHSVYFYIISPDGDFIYRFDGRKPDEVKKIVPTIQDLK</sequence>
<dbReference type="SUPFAM" id="SSF52833">
    <property type="entry name" value="Thioredoxin-like"/>
    <property type="match status" value="1"/>
</dbReference>
<dbReference type="PROSITE" id="PS51257">
    <property type="entry name" value="PROKAR_LIPOPROTEIN"/>
    <property type="match status" value="1"/>
</dbReference>
<keyword evidence="8" id="KW-1185">Reference proteome</keyword>
<evidence type="ECO:0000313" key="7">
    <source>
        <dbReference type="EMBL" id="MBR7796455.1"/>
    </source>
</evidence>
<evidence type="ECO:0000256" key="1">
    <source>
        <dbReference type="ARBA" id="ARBA00010996"/>
    </source>
</evidence>
<evidence type="ECO:0000259" key="6">
    <source>
        <dbReference type="PROSITE" id="PS51352"/>
    </source>
</evidence>
<dbReference type="Pfam" id="PF02630">
    <property type="entry name" value="SCO1-SenC"/>
    <property type="match status" value="1"/>
</dbReference>
<dbReference type="GO" id="GO:0046872">
    <property type="term" value="F:metal ion binding"/>
    <property type="evidence" value="ECO:0007669"/>
    <property type="project" value="UniProtKB-KW"/>
</dbReference>
<dbReference type="EMBL" id="JAGSOT010000027">
    <property type="protein sequence ID" value="MBR7796455.1"/>
    <property type="molecule type" value="Genomic_DNA"/>
</dbReference>
<name>A0A941ICS5_9BACI</name>
<dbReference type="CDD" id="cd02968">
    <property type="entry name" value="SCO"/>
    <property type="match status" value="1"/>
</dbReference>
<dbReference type="InterPro" id="IPR036249">
    <property type="entry name" value="Thioredoxin-like_sf"/>
</dbReference>
<feature type="domain" description="Thioredoxin" evidence="6">
    <location>
        <begin position="27"/>
        <end position="190"/>
    </location>
</feature>
<organism evidence="7 8">
    <name type="scientific">Virgibacillus salarius</name>
    <dbReference type="NCBI Taxonomy" id="447199"/>
    <lineage>
        <taxon>Bacteria</taxon>
        <taxon>Bacillati</taxon>
        <taxon>Bacillota</taxon>
        <taxon>Bacilli</taxon>
        <taxon>Bacillales</taxon>
        <taxon>Bacillaceae</taxon>
        <taxon>Virgibacillus</taxon>
    </lineage>
</organism>
<keyword evidence="4" id="KW-1015">Disulfide bond</keyword>
<comment type="similarity">
    <text evidence="1">Belongs to the SCO1/2 family.</text>
</comment>
<dbReference type="PANTHER" id="PTHR12151">
    <property type="entry name" value="ELECTRON TRANSPORT PROTIN SCO1/SENC FAMILY MEMBER"/>
    <property type="match status" value="1"/>
</dbReference>
<dbReference type="Proteomes" id="UP000675284">
    <property type="component" value="Unassembled WGS sequence"/>
</dbReference>
<keyword evidence="5" id="KW-0732">Signal</keyword>
<evidence type="ECO:0000256" key="3">
    <source>
        <dbReference type="PIRSR" id="PIRSR603782-1"/>
    </source>
</evidence>
<comment type="caution">
    <text evidence="7">The sequence shown here is derived from an EMBL/GenBank/DDBJ whole genome shotgun (WGS) entry which is preliminary data.</text>
</comment>
<evidence type="ECO:0000256" key="2">
    <source>
        <dbReference type="ARBA" id="ARBA00023008"/>
    </source>
</evidence>
<accession>A0A941ICS5</accession>
<dbReference type="PANTHER" id="PTHR12151:SF25">
    <property type="entry name" value="LINALOOL DEHYDRATASE_ISOMERASE DOMAIN-CONTAINING PROTEIN"/>
    <property type="match status" value="1"/>
</dbReference>